<dbReference type="EnsemblMetazoa" id="XM_003382911.2">
    <property type="protein sequence ID" value="XP_003382959.1"/>
    <property type="gene ID" value="LOC100636687"/>
</dbReference>
<reference evidence="3" key="1">
    <citation type="journal article" date="2010" name="Nature">
        <title>The Amphimedon queenslandica genome and the evolution of animal complexity.</title>
        <authorList>
            <person name="Srivastava M."/>
            <person name="Simakov O."/>
            <person name="Chapman J."/>
            <person name="Fahey B."/>
            <person name="Gauthier M.E."/>
            <person name="Mitros T."/>
            <person name="Richards G.S."/>
            <person name="Conaco C."/>
            <person name="Dacre M."/>
            <person name="Hellsten U."/>
            <person name="Larroux C."/>
            <person name="Putnam N.H."/>
            <person name="Stanke M."/>
            <person name="Adamska M."/>
            <person name="Darling A."/>
            <person name="Degnan S.M."/>
            <person name="Oakley T.H."/>
            <person name="Plachetzki D.C."/>
            <person name="Zhai Y."/>
            <person name="Adamski M."/>
            <person name="Calcino A."/>
            <person name="Cummins S.F."/>
            <person name="Goodstein D.M."/>
            <person name="Harris C."/>
            <person name="Jackson D.J."/>
            <person name="Leys S.P."/>
            <person name="Shu S."/>
            <person name="Woodcroft B.J."/>
            <person name="Vervoort M."/>
            <person name="Kosik K.S."/>
            <person name="Manning G."/>
            <person name="Degnan B.M."/>
            <person name="Rokhsar D.S."/>
        </authorList>
    </citation>
    <scope>NUCLEOTIDE SEQUENCE [LARGE SCALE GENOMIC DNA]</scope>
</reference>
<dbReference type="PANTHER" id="PTHR21255">
    <property type="entry name" value="T-COMPLEX-ASSOCIATED-TESTIS-EXPRESSED 1/ DYNEIN LIGHT CHAIN"/>
    <property type="match status" value="1"/>
</dbReference>
<evidence type="ECO:0000313" key="3">
    <source>
        <dbReference type="Proteomes" id="UP000007879"/>
    </source>
</evidence>
<evidence type="ECO:0008006" key="4">
    <source>
        <dbReference type="Google" id="ProtNLM"/>
    </source>
</evidence>
<dbReference type="Proteomes" id="UP000007879">
    <property type="component" value="Unassembled WGS sequence"/>
</dbReference>
<comment type="similarity">
    <text evidence="1">Belongs to the dynein light chain Tctex-type family.</text>
</comment>
<protein>
    <recommendedName>
        <fullName evidence="4">Tctex1 domain-containing protein 1</fullName>
    </recommendedName>
</protein>
<dbReference type="EnsemblMetazoa" id="Aqu2.1.43095_001">
    <property type="protein sequence ID" value="Aqu2.1.43095_001"/>
    <property type="gene ID" value="Aqu2.1.43095"/>
</dbReference>
<dbReference type="InterPro" id="IPR038586">
    <property type="entry name" value="Tctex-1-like_sf"/>
</dbReference>
<dbReference type="STRING" id="400682.A0A1X7VTC2"/>
<reference evidence="2" key="2">
    <citation type="submission" date="2017-05" db="UniProtKB">
        <authorList>
            <consortium name="EnsemblMetazoa"/>
        </authorList>
    </citation>
    <scope>IDENTIFICATION</scope>
</reference>
<dbReference type="CDD" id="cd21451">
    <property type="entry name" value="DLC-like_TCTEX1D"/>
    <property type="match status" value="1"/>
</dbReference>
<keyword evidence="3" id="KW-1185">Reference proteome</keyword>
<accession>A0A1X7VTC2</accession>
<name>A0A1X7VTC2_AMPQE</name>
<dbReference type="Gene3D" id="3.30.1140.40">
    <property type="entry name" value="Tctex-1"/>
    <property type="match status" value="1"/>
</dbReference>
<sequence>MTAKENTLYPPGQLLAAKQSSLFSRESFHEEQMKKREGNRSVIALAQEPDEQMTITKPKVLYENTYKLQPEVKFQSSAAQRVINELLETHLKGETYDANASAQMTKTLAQIIKDAVKDLNYDRYKIVCIVTIGELLNGDVGVLQASRCVWDTNWDTFASGVYKNKTLYGVATVYAIYQE</sequence>
<dbReference type="InParanoid" id="A0A1X7VTC2"/>
<dbReference type="KEGG" id="aqu:100636687"/>
<dbReference type="OMA" id="KIVCHLV"/>
<proteinExistence type="inferred from homology"/>
<dbReference type="GO" id="GO:0005737">
    <property type="term" value="C:cytoplasm"/>
    <property type="evidence" value="ECO:0007669"/>
    <property type="project" value="TreeGrafter"/>
</dbReference>
<gene>
    <name evidence="2" type="primary">100636687</name>
</gene>
<dbReference type="Pfam" id="PF03645">
    <property type="entry name" value="Tctex-1"/>
    <property type="match status" value="1"/>
</dbReference>
<dbReference type="eggNOG" id="KOG4108">
    <property type="taxonomic scope" value="Eukaryota"/>
</dbReference>
<dbReference type="InterPro" id="IPR005334">
    <property type="entry name" value="Tctex-1-like"/>
</dbReference>
<dbReference type="GO" id="GO:0005868">
    <property type="term" value="C:cytoplasmic dynein complex"/>
    <property type="evidence" value="ECO:0007669"/>
    <property type="project" value="TreeGrafter"/>
</dbReference>
<organism evidence="2">
    <name type="scientific">Amphimedon queenslandica</name>
    <name type="common">Sponge</name>
    <dbReference type="NCBI Taxonomy" id="400682"/>
    <lineage>
        <taxon>Eukaryota</taxon>
        <taxon>Metazoa</taxon>
        <taxon>Porifera</taxon>
        <taxon>Demospongiae</taxon>
        <taxon>Heteroscleromorpha</taxon>
        <taxon>Haplosclerida</taxon>
        <taxon>Niphatidae</taxon>
        <taxon>Amphimedon</taxon>
    </lineage>
</organism>
<dbReference type="AlphaFoldDB" id="A0A1X7VTC2"/>
<evidence type="ECO:0000256" key="1">
    <source>
        <dbReference type="ARBA" id="ARBA00005361"/>
    </source>
</evidence>
<dbReference type="OrthoDB" id="10248487at2759"/>
<dbReference type="PANTHER" id="PTHR21255:SF65">
    <property type="entry name" value="TCTEX1 DOMAIN-CONTAINING PROTEIN 2"/>
    <property type="match status" value="1"/>
</dbReference>
<dbReference type="GO" id="GO:0045505">
    <property type="term" value="F:dynein intermediate chain binding"/>
    <property type="evidence" value="ECO:0007669"/>
    <property type="project" value="TreeGrafter"/>
</dbReference>
<dbReference type="GO" id="GO:0007018">
    <property type="term" value="P:microtubule-based movement"/>
    <property type="evidence" value="ECO:0007669"/>
    <property type="project" value="TreeGrafter"/>
</dbReference>
<evidence type="ECO:0000313" key="2">
    <source>
        <dbReference type="EnsemblMetazoa" id="Aqu2.1.43095_001"/>
    </source>
</evidence>